<dbReference type="WBParaSite" id="Csp11.Scaffold629.g16154.t1">
    <property type="protein sequence ID" value="Csp11.Scaffold629.g16154.t1"/>
    <property type="gene ID" value="Csp11.Scaffold629.g16154"/>
</dbReference>
<dbReference type="Proteomes" id="UP000095282">
    <property type="component" value="Unplaced"/>
</dbReference>
<keyword evidence="1" id="KW-1185">Reference proteome</keyword>
<dbReference type="AlphaFoldDB" id="A0A1I7U990"/>
<reference evidence="2" key="1">
    <citation type="submission" date="2016-11" db="UniProtKB">
        <authorList>
            <consortium name="WormBaseParasite"/>
        </authorList>
    </citation>
    <scope>IDENTIFICATION</scope>
</reference>
<accession>A0A1I7U990</accession>
<organism evidence="1 2">
    <name type="scientific">Caenorhabditis tropicalis</name>
    <dbReference type="NCBI Taxonomy" id="1561998"/>
    <lineage>
        <taxon>Eukaryota</taxon>
        <taxon>Metazoa</taxon>
        <taxon>Ecdysozoa</taxon>
        <taxon>Nematoda</taxon>
        <taxon>Chromadorea</taxon>
        <taxon>Rhabditida</taxon>
        <taxon>Rhabditina</taxon>
        <taxon>Rhabditomorpha</taxon>
        <taxon>Rhabditoidea</taxon>
        <taxon>Rhabditidae</taxon>
        <taxon>Peloderinae</taxon>
        <taxon>Caenorhabditis</taxon>
    </lineage>
</organism>
<protein>
    <submittedName>
        <fullName evidence="2">Ovule protein</fullName>
    </submittedName>
</protein>
<evidence type="ECO:0000313" key="2">
    <source>
        <dbReference type="WBParaSite" id="Csp11.Scaffold629.g16154.t1"/>
    </source>
</evidence>
<name>A0A1I7U990_9PELO</name>
<evidence type="ECO:0000313" key="1">
    <source>
        <dbReference type="Proteomes" id="UP000095282"/>
    </source>
</evidence>
<sequence length="76" mass="8592">MRLRVFSFTVYDNCLRILIDTPLSITLNHLYLGLLCSYLLKDPWKCIACLIALSDDSPMITTIQFVGARQNSVGIL</sequence>
<proteinExistence type="predicted"/>